<keyword evidence="1" id="KW-0812">Transmembrane</keyword>
<comment type="caution">
    <text evidence="2">The sequence shown here is derived from an EMBL/GenBank/DDBJ whole genome shotgun (WGS) entry which is preliminary data.</text>
</comment>
<sequence>MMSYEPIGKERLNSSFRGRFIRFLGILQLGFGLLALSLNTTLVVKNFENRELLKRSLPLYSLAGFWTGLFLCITGVTALMVDTRCRVKALAILSPFTILVCIYLMVWSGLGVKENLYLGLYSILVVNGFVGVFVTFPMMCLCMNYLRVNKETPLQVSSGDTLLKDDKETAEDIEA</sequence>
<reference evidence="2 3" key="1">
    <citation type="submission" date="2020-08" db="EMBL/GenBank/DDBJ databases">
        <authorList>
            <person name="Hejnol A."/>
        </authorList>
    </citation>
    <scope>NUCLEOTIDE SEQUENCE [LARGE SCALE GENOMIC DNA]</scope>
</reference>
<dbReference type="AlphaFoldDB" id="A0A7I8VYW0"/>
<feature type="transmembrane region" description="Helical" evidence="1">
    <location>
        <begin position="116"/>
        <end position="141"/>
    </location>
</feature>
<evidence type="ECO:0000313" key="3">
    <source>
        <dbReference type="Proteomes" id="UP000549394"/>
    </source>
</evidence>
<dbReference type="EMBL" id="CAJFCJ010000013">
    <property type="protein sequence ID" value="CAD5120774.1"/>
    <property type="molecule type" value="Genomic_DNA"/>
</dbReference>
<organism evidence="2 3">
    <name type="scientific">Dimorphilus gyrociliatus</name>
    <dbReference type="NCBI Taxonomy" id="2664684"/>
    <lineage>
        <taxon>Eukaryota</taxon>
        <taxon>Metazoa</taxon>
        <taxon>Spiralia</taxon>
        <taxon>Lophotrochozoa</taxon>
        <taxon>Annelida</taxon>
        <taxon>Polychaeta</taxon>
        <taxon>Polychaeta incertae sedis</taxon>
        <taxon>Dinophilidae</taxon>
        <taxon>Dimorphilus</taxon>
    </lineage>
</organism>
<feature type="transmembrane region" description="Helical" evidence="1">
    <location>
        <begin position="20"/>
        <end position="39"/>
    </location>
</feature>
<proteinExistence type="predicted"/>
<evidence type="ECO:0000313" key="2">
    <source>
        <dbReference type="EMBL" id="CAD5120774.1"/>
    </source>
</evidence>
<evidence type="ECO:0000256" key="1">
    <source>
        <dbReference type="SAM" id="Phobius"/>
    </source>
</evidence>
<protein>
    <submittedName>
        <fullName evidence="2">DgyrCDS9334</fullName>
    </submittedName>
</protein>
<dbReference type="Proteomes" id="UP000549394">
    <property type="component" value="Unassembled WGS sequence"/>
</dbReference>
<keyword evidence="1" id="KW-1133">Transmembrane helix</keyword>
<feature type="transmembrane region" description="Helical" evidence="1">
    <location>
        <begin position="90"/>
        <end position="110"/>
    </location>
</feature>
<keyword evidence="1" id="KW-0472">Membrane</keyword>
<feature type="transmembrane region" description="Helical" evidence="1">
    <location>
        <begin position="59"/>
        <end position="81"/>
    </location>
</feature>
<accession>A0A7I8VYW0</accession>
<name>A0A7I8VYW0_9ANNE</name>
<gene>
    <name evidence="2" type="ORF">DGYR_LOCUS8814</name>
</gene>
<keyword evidence="3" id="KW-1185">Reference proteome</keyword>